<dbReference type="PANTHER" id="PTHR12773:SF0">
    <property type="entry name" value="MULTIFUNCTIONAL METHYLTRANSFERASE SUBUNIT TRM112-LIKE PROTEIN"/>
    <property type="match status" value="1"/>
</dbReference>
<sequence>IALTTHNILGSRFPLSFQATEVHMHPRGEFTPNFVTCMIPNVEWAAFLDVGDTMYLADVPKRPFEGYKGDEKFLRKMATCCWRWMCWGAPRNAQGLFLMSHGIPNMVLRDEESET</sequence>
<evidence type="ECO:0000313" key="1">
    <source>
        <dbReference type="Ensembl" id="ENSFCTP00005007990.1"/>
    </source>
</evidence>
<evidence type="ECO:0000313" key="2">
    <source>
        <dbReference type="Proteomes" id="UP000823872"/>
    </source>
</evidence>
<dbReference type="InterPro" id="IPR039127">
    <property type="entry name" value="Trm112"/>
</dbReference>
<dbReference type="GeneTree" id="ENSGT00390000009268"/>
<reference evidence="1" key="3">
    <citation type="submission" date="2025-09" db="UniProtKB">
        <authorList>
            <consortium name="Ensembl"/>
        </authorList>
    </citation>
    <scope>IDENTIFICATION</scope>
    <source>
        <strain evidence="1">breed Abyssinian</strain>
    </source>
</reference>
<protein>
    <submittedName>
        <fullName evidence="1">Uncharacterized protein</fullName>
    </submittedName>
</protein>
<accession>A0ABI7WCH0</accession>
<dbReference type="Proteomes" id="UP000823872">
    <property type="component" value="Chromosome B1"/>
</dbReference>
<reference evidence="1" key="2">
    <citation type="submission" date="2025-08" db="UniProtKB">
        <authorList>
            <consortium name="Ensembl"/>
        </authorList>
    </citation>
    <scope>IDENTIFICATION</scope>
    <source>
        <strain evidence="1">breed Abyssinian</strain>
    </source>
</reference>
<reference evidence="1 2" key="1">
    <citation type="submission" date="2021-02" db="EMBL/GenBank/DDBJ databases">
        <title>Safari Cat Assemblies.</title>
        <authorList>
            <person name="Bredemeyer K.R."/>
            <person name="Murphy W.J."/>
        </authorList>
    </citation>
    <scope>NUCLEOTIDE SEQUENCE [LARGE SCALE GENOMIC DNA]</scope>
</reference>
<dbReference type="PANTHER" id="PTHR12773">
    <property type="entry name" value="UPF0315 PROTEIN-RELATED"/>
    <property type="match status" value="1"/>
</dbReference>
<proteinExistence type="predicted"/>
<dbReference type="Ensembl" id="ENSFCTT00005012336.1">
    <property type="protein sequence ID" value="ENSFCTP00005007990.1"/>
    <property type="gene ID" value="ENSFCTG00005004536.1"/>
</dbReference>
<name>A0ABI7WCH0_FELCA</name>
<dbReference type="Gene3D" id="2.20.25.10">
    <property type="match status" value="1"/>
</dbReference>
<keyword evidence="2" id="KW-1185">Reference proteome</keyword>
<organism evidence="1 2">
    <name type="scientific">Felis catus</name>
    <name type="common">Cat</name>
    <name type="synonym">Felis silvestris catus</name>
    <dbReference type="NCBI Taxonomy" id="9685"/>
    <lineage>
        <taxon>Eukaryota</taxon>
        <taxon>Metazoa</taxon>
        <taxon>Chordata</taxon>
        <taxon>Craniata</taxon>
        <taxon>Vertebrata</taxon>
        <taxon>Euteleostomi</taxon>
        <taxon>Mammalia</taxon>
        <taxon>Eutheria</taxon>
        <taxon>Laurasiatheria</taxon>
        <taxon>Carnivora</taxon>
        <taxon>Feliformia</taxon>
        <taxon>Felidae</taxon>
        <taxon>Felinae</taxon>
        <taxon>Felis</taxon>
    </lineage>
</organism>